<evidence type="ECO:0000259" key="2">
    <source>
        <dbReference type="SMART" id="SM00822"/>
    </source>
</evidence>
<evidence type="ECO:0000313" key="4">
    <source>
        <dbReference type="Proteomes" id="UP000319160"/>
    </source>
</evidence>
<organism evidence="3 4">
    <name type="scientific">Xylaria flabelliformis</name>
    <dbReference type="NCBI Taxonomy" id="2512241"/>
    <lineage>
        <taxon>Eukaryota</taxon>
        <taxon>Fungi</taxon>
        <taxon>Dikarya</taxon>
        <taxon>Ascomycota</taxon>
        <taxon>Pezizomycotina</taxon>
        <taxon>Sordariomycetes</taxon>
        <taxon>Xylariomycetidae</taxon>
        <taxon>Xylariales</taxon>
        <taxon>Xylariaceae</taxon>
        <taxon>Xylaria</taxon>
    </lineage>
</organism>
<comment type="caution">
    <text evidence="3">The sequence shown here is derived from an EMBL/GenBank/DDBJ whole genome shotgun (WGS) entry which is preliminary data.</text>
</comment>
<keyword evidence="1" id="KW-0560">Oxidoreductase</keyword>
<dbReference type="SMART" id="SM00822">
    <property type="entry name" value="PKS_KR"/>
    <property type="match status" value="1"/>
</dbReference>
<dbReference type="PANTHER" id="PTHR43976">
    <property type="entry name" value="SHORT CHAIN DEHYDROGENASE"/>
    <property type="match status" value="1"/>
</dbReference>
<name>A0A553HJT8_9PEZI</name>
<dbReference type="OrthoDB" id="1274115at2759"/>
<dbReference type="PANTHER" id="PTHR43976:SF9">
    <property type="entry name" value="OXIDOREDUCTASE"/>
    <property type="match status" value="1"/>
</dbReference>
<gene>
    <name evidence="3" type="ORF">FHL15_010910</name>
</gene>
<feature type="domain" description="Ketoreductase" evidence="2">
    <location>
        <begin position="3"/>
        <end position="183"/>
    </location>
</feature>
<proteinExistence type="predicted"/>
<evidence type="ECO:0000256" key="1">
    <source>
        <dbReference type="ARBA" id="ARBA00023002"/>
    </source>
</evidence>
<dbReference type="EMBL" id="VFLP01000096">
    <property type="protein sequence ID" value="TRX88221.1"/>
    <property type="molecule type" value="Genomic_DNA"/>
</dbReference>
<dbReference type="Proteomes" id="UP000319160">
    <property type="component" value="Unassembled WGS sequence"/>
</dbReference>
<dbReference type="InterPro" id="IPR057326">
    <property type="entry name" value="KR_dom"/>
</dbReference>
<dbReference type="InterPro" id="IPR051911">
    <property type="entry name" value="SDR_oxidoreductase"/>
</dbReference>
<keyword evidence="4" id="KW-1185">Reference proteome</keyword>
<dbReference type="InterPro" id="IPR002347">
    <property type="entry name" value="SDR_fam"/>
</dbReference>
<evidence type="ECO:0000313" key="3">
    <source>
        <dbReference type="EMBL" id="TRX88221.1"/>
    </source>
</evidence>
<sequence>MSQTYLISGASTGFGALAARALAKEGHIVFAGMYSHDGNTSRYEEEAAAFARENNVDLRTVPLDLLSQESVDAAVKHVLDTTGRLDVVVHNAGHMNYGPAESFTAEQYLRLYDVNVVGCHRLNIAALPHMRRERRGHLVWIGSSSTFGCNSPYLGAYFAAKAAQDNLAQSYASELAIWGIETTIVSPGVFVTGTNHFTDAAKPGRPEVAREYADGPTKDLGEQTLSGTAQLPPPDADPQIVADTLVELARLPRGKKPFRMIPDLTRAGADAAAAVIDSNKVNQFRRMGLLDYLEVRL</sequence>
<dbReference type="AlphaFoldDB" id="A0A553HJT8"/>
<dbReference type="CDD" id="cd05374">
    <property type="entry name" value="17beta-HSD-like_SDR_c"/>
    <property type="match status" value="1"/>
</dbReference>
<accession>A0A553HJT8</accession>
<protein>
    <recommendedName>
        <fullName evidence="2">Ketoreductase domain-containing protein</fullName>
    </recommendedName>
</protein>
<dbReference type="Gene3D" id="3.40.50.720">
    <property type="entry name" value="NAD(P)-binding Rossmann-like Domain"/>
    <property type="match status" value="1"/>
</dbReference>
<dbReference type="InterPro" id="IPR036291">
    <property type="entry name" value="NAD(P)-bd_dom_sf"/>
</dbReference>
<reference evidence="4" key="1">
    <citation type="submission" date="2019-06" db="EMBL/GenBank/DDBJ databases">
        <title>Draft genome sequence of the griseofulvin-producing fungus Xylaria cubensis strain G536.</title>
        <authorList>
            <person name="Mead M.E."/>
            <person name="Raja H.A."/>
            <person name="Steenwyk J.L."/>
            <person name="Knowles S.L."/>
            <person name="Oberlies N.H."/>
            <person name="Rokas A."/>
        </authorList>
    </citation>
    <scope>NUCLEOTIDE SEQUENCE [LARGE SCALE GENOMIC DNA]</scope>
    <source>
        <strain evidence="4">G536</strain>
    </source>
</reference>
<dbReference type="SUPFAM" id="SSF51735">
    <property type="entry name" value="NAD(P)-binding Rossmann-fold domains"/>
    <property type="match status" value="1"/>
</dbReference>
<dbReference type="GO" id="GO:0016491">
    <property type="term" value="F:oxidoreductase activity"/>
    <property type="evidence" value="ECO:0007669"/>
    <property type="project" value="UniProtKB-KW"/>
</dbReference>
<dbReference type="PRINTS" id="PR00081">
    <property type="entry name" value="GDHRDH"/>
</dbReference>
<dbReference type="Pfam" id="PF00106">
    <property type="entry name" value="adh_short"/>
    <property type="match status" value="1"/>
</dbReference>
<dbReference type="STRING" id="2512241.A0A553HJT8"/>